<comment type="caution">
    <text evidence="5">The sequence shown here is derived from an EMBL/GenBank/DDBJ whole genome shotgun (WGS) entry which is preliminary data.</text>
</comment>
<dbReference type="EMBL" id="VTPC01007620">
    <property type="protein sequence ID" value="KAF2893837.1"/>
    <property type="molecule type" value="Genomic_DNA"/>
</dbReference>
<evidence type="ECO:0000256" key="3">
    <source>
        <dbReference type="SAM" id="SignalP"/>
    </source>
</evidence>
<keyword evidence="6" id="KW-1185">Reference proteome</keyword>
<dbReference type="InterPro" id="IPR036084">
    <property type="entry name" value="Ser_inhib-like_sf"/>
</dbReference>
<feature type="signal peptide" evidence="3">
    <location>
        <begin position="1"/>
        <end position="19"/>
    </location>
</feature>
<feature type="chain" id="PRO_5035470046" description="TIL domain-containing protein" evidence="3">
    <location>
        <begin position="20"/>
        <end position="92"/>
    </location>
</feature>
<evidence type="ECO:0000313" key="5">
    <source>
        <dbReference type="EMBL" id="KAF2893837.1"/>
    </source>
</evidence>
<sequence length="92" mass="10143">MRFLLYVPAFLLVVIVALAKGDQIDIRCGEKEVFTLCVPQPSCELTCDNFVKQILPCPEGCTPGCACAQSYVRHVKTGHCINPNDCYGYGEK</sequence>
<dbReference type="SUPFAM" id="SSF57567">
    <property type="entry name" value="Serine protease inhibitors"/>
    <property type="match status" value="1"/>
</dbReference>
<keyword evidence="3" id="KW-0732">Signal</keyword>
<dbReference type="Proteomes" id="UP000801492">
    <property type="component" value="Unassembled WGS sequence"/>
</dbReference>
<organism evidence="5 6">
    <name type="scientific">Ignelater luminosus</name>
    <name type="common">Cucubano</name>
    <name type="synonym">Pyrophorus luminosus</name>
    <dbReference type="NCBI Taxonomy" id="2038154"/>
    <lineage>
        <taxon>Eukaryota</taxon>
        <taxon>Metazoa</taxon>
        <taxon>Ecdysozoa</taxon>
        <taxon>Arthropoda</taxon>
        <taxon>Hexapoda</taxon>
        <taxon>Insecta</taxon>
        <taxon>Pterygota</taxon>
        <taxon>Neoptera</taxon>
        <taxon>Endopterygota</taxon>
        <taxon>Coleoptera</taxon>
        <taxon>Polyphaga</taxon>
        <taxon>Elateriformia</taxon>
        <taxon>Elateroidea</taxon>
        <taxon>Elateridae</taxon>
        <taxon>Agrypninae</taxon>
        <taxon>Pyrophorini</taxon>
        <taxon>Ignelater</taxon>
    </lineage>
</organism>
<proteinExistence type="predicted"/>
<evidence type="ECO:0000256" key="1">
    <source>
        <dbReference type="ARBA" id="ARBA00022690"/>
    </source>
</evidence>
<dbReference type="InterPro" id="IPR002919">
    <property type="entry name" value="TIL_dom"/>
</dbReference>
<feature type="domain" description="TIL" evidence="4">
    <location>
        <begin position="28"/>
        <end position="86"/>
    </location>
</feature>
<name>A0A8K0CYT0_IGNLU</name>
<dbReference type="InterPro" id="IPR051368">
    <property type="entry name" value="SerProtInhib-TIL_Domain"/>
</dbReference>
<dbReference type="PANTHER" id="PTHR23259:SF70">
    <property type="entry name" value="ACCESSORY GLAND PROTEIN ACP62F-RELATED"/>
    <property type="match status" value="1"/>
</dbReference>
<dbReference type="Pfam" id="PF01826">
    <property type="entry name" value="TIL"/>
    <property type="match status" value="1"/>
</dbReference>
<protein>
    <recommendedName>
        <fullName evidence="4">TIL domain-containing protein</fullName>
    </recommendedName>
</protein>
<keyword evidence="1" id="KW-0646">Protease inhibitor</keyword>
<accession>A0A8K0CYT0</accession>
<keyword evidence="2" id="KW-1015">Disulfide bond</keyword>
<gene>
    <name evidence="5" type="ORF">ILUMI_12340</name>
</gene>
<evidence type="ECO:0000313" key="6">
    <source>
        <dbReference type="Proteomes" id="UP000801492"/>
    </source>
</evidence>
<dbReference type="PANTHER" id="PTHR23259">
    <property type="entry name" value="RIDDLE"/>
    <property type="match status" value="1"/>
</dbReference>
<reference evidence="5" key="1">
    <citation type="submission" date="2019-08" db="EMBL/GenBank/DDBJ databases">
        <title>The genome of the North American firefly Photinus pyralis.</title>
        <authorList>
            <consortium name="Photinus pyralis genome working group"/>
            <person name="Fallon T.R."/>
            <person name="Sander Lower S.E."/>
            <person name="Weng J.-K."/>
        </authorList>
    </citation>
    <scope>NUCLEOTIDE SEQUENCE</scope>
    <source>
        <strain evidence="5">TRF0915ILg1</strain>
        <tissue evidence="5">Whole body</tissue>
    </source>
</reference>
<evidence type="ECO:0000259" key="4">
    <source>
        <dbReference type="Pfam" id="PF01826"/>
    </source>
</evidence>
<dbReference type="AlphaFoldDB" id="A0A8K0CYT0"/>
<dbReference type="Gene3D" id="2.10.25.10">
    <property type="entry name" value="Laminin"/>
    <property type="match status" value="1"/>
</dbReference>
<evidence type="ECO:0000256" key="2">
    <source>
        <dbReference type="ARBA" id="ARBA00023157"/>
    </source>
</evidence>
<dbReference type="OrthoDB" id="671595at2759"/>
<dbReference type="CDD" id="cd19941">
    <property type="entry name" value="TIL"/>
    <property type="match status" value="1"/>
</dbReference>
<dbReference type="GO" id="GO:0030414">
    <property type="term" value="F:peptidase inhibitor activity"/>
    <property type="evidence" value="ECO:0007669"/>
    <property type="project" value="UniProtKB-KW"/>
</dbReference>